<keyword evidence="5 12" id="KW-0812">Transmembrane</keyword>
<dbReference type="STRING" id="202956.BJN41_07270"/>
<evidence type="ECO:0000256" key="4">
    <source>
        <dbReference type="ARBA" id="ARBA00022475"/>
    </source>
</evidence>
<evidence type="ECO:0000256" key="3">
    <source>
        <dbReference type="ARBA" id="ARBA00022448"/>
    </source>
</evidence>
<comment type="catalytic activity">
    <reaction evidence="10">
        <text>Mg(2+)(in) = Mg(2+)(out)</text>
        <dbReference type="Rhea" id="RHEA:29827"/>
        <dbReference type="ChEBI" id="CHEBI:18420"/>
    </reaction>
</comment>
<organism evidence="13 14">
    <name type="scientific">Acinetobacter towneri</name>
    <dbReference type="NCBI Taxonomy" id="202956"/>
    <lineage>
        <taxon>Bacteria</taxon>
        <taxon>Pseudomonadati</taxon>
        <taxon>Pseudomonadota</taxon>
        <taxon>Gammaproteobacteria</taxon>
        <taxon>Moraxellales</taxon>
        <taxon>Moraxellaceae</taxon>
        <taxon>Acinetobacter</taxon>
    </lineage>
</organism>
<evidence type="ECO:0000256" key="2">
    <source>
        <dbReference type="ARBA" id="ARBA00009765"/>
    </source>
</evidence>
<dbReference type="InterPro" id="IPR045863">
    <property type="entry name" value="CorA_TM1_TM2"/>
</dbReference>
<dbReference type="SUPFAM" id="SSF143865">
    <property type="entry name" value="CorA soluble domain-like"/>
    <property type="match status" value="1"/>
</dbReference>
<gene>
    <name evidence="13" type="ORF">BJN41_07270</name>
</gene>
<reference evidence="13 14" key="1">
    <citation type="submission" date="2016-10" db="EMBL/GenBank/DDBJ databases">
        <title>Genome of airborne Acinetobacter sp. 5-2Ac02 in the hospital environment: Species near to Acinetobacter towneri.</title>
        <authorList>
            <person name="Barbosa B."/>
            <person name="Fernandez-Garcia L."/>
            <person name="Gato E."/>
            <person name="Leao R."/>
            <person name="Albano R."/>
            <person name="Fernandez B."/>
            <person name="Fernandez-Cuenca F."/>
            <person name="Marques E."/>
            <person name="Tomas M."/>
        </authorList>
    </citation>
    <scope>NUCLEOTIDE SEQUENCE [LARGE SCALE GENOMIC DNA]</scope>
    <source>
        <strain evidence="13 14">5-2Ac02</strain>
    </source>
</reference>
<keyword evidence="7 12" id="KW-1133">Transmembrane helix</keyword>
<sequence>MQSYYFYLHTNHKTNIYVQKQPIEGLEPEFIWIDCTRDDVLNRAEQWQHEIFQLSQLSLNEYHVRDILNIEHPCGFDTLDDYDLLIFRKLITPEDCIATGQQVGEKHERVFGLATTPMSFIMTPQILITVREQGNKVIESYLSRVEAAVQRPIEEQNKARKLAASPLDLTLRLLNLVADDYLDIRMPLTRRVEYWQQELLQGHRRFTRWHQLLQENMAFQQVENLCEEQIEALQELRDEIVDNYPHLRGKKRNERQDIILVRLDDLTSHIERIQKHTIRLRSAVQTAIDLHFSAIANQTNENMRILAIITAVFAPLTLFTGIYGMNFEFMPGLKHAQAFWIMLGVMIMTTLLLLYYFYRRHMVGRGEKSVIDMLAQQHSDQHMSLFWFLDYEPIKQTVKGTLKEVEKLTKLK</sequence>
<evidence type="ECO:0000313" key="14">
    <source>
        <dbReference type="Proteomes" id="UP000186931"/>
    </source>
</evidence>
<dbReference type="eggNOG" id="COG0598">
    <property type="taxonomic scope" value="Bacteria"/>
</dbReference>
<dbReference type="SUPFAM" id="SSF144083">
    <property type="entry name" value="Magnesium transport protein CorA, transmembrane region"/>
    <property type="match status" value="1"/>
</dbReference>
<dbReference type="Gene3D" id="1.20.58.340">
    <property type="entry name" value="Magnesium transport protein CorA, transmembrane region"/>
    <property type="match status" value="2"/>
</dbReference>
<dbReference type="EMBL" id="MKQS01000012">
    <property type="protein sequence ID" value="OFE43455.1"/>
    <property type="molecule type" value="Genomic_DNA"/>
</dbReference>
<dbReference type="InterPro" id="IPR045861">
    <property type="entry name" value="CorA_cytoplasmic_dom"/>
</dbReference>
<accession>A0A1E8E1C0</accession>
<dbReference type="GO" id="GO:0015087">
    <property type="term" value="F:cobalt ion transmembrane transporter activity"/>
    <property type="evidence" value="ECO:0007669"/>
    <property type="project" value="TreeGrafter"/>
</dbReference>
<dbReference type="PANTHER" id="PTHR46494">
    <property type="entry name" value="CORA FAMILY METAL ION TRANSPORTER (EUROFUNG)"/>
    <property type="match status" value="1"/>
</dbReference>
<evidence type="ECO:0000256" key="5">
    <source>
        <dbReference type="ARBA" id="ARBA00022692"/>
    </source>
</evidence>
<keyword evidence="9 12" id="KW-0472">Membrane</keyword>
<dbReference type="RefSeq" id="WP_070154391.1">
    <property type="nucleotide sequence ID" value="NZ_JACANQ010000004.1"/>
</dbReference>
<dbReference type="CDD" id="cd12822">
    <property type="entry name" value="TmCorA-like"/>
    <property type="match status" value="1"/>
</dbReference>
<dbReference type="GO" id="GO:0050897">
    <property type="term" value="F:cobalt ion binding"/>
    <property type="evidence" value="ECO:0007669"/>
    <property type="project" value="TreeGrafter"/>
</dbReference>
<evidence type="ECO:0000256" key="1">
    <source>
        <dbReference type="ARBA" id="ARBA00004651"/>
    </source>
</evidence>
<keyword evidence="6" id="KW-0460">Magnesium</keyword>
<dbReference type="FunFam" id="1.20.58.340:FF:000004">
    <property type="entry name" value="Magnesium transport protein CorA"/>
    <property type="match status" value="1"/>
</dbReference>
<dbReference type="GO" id="GO:0015095">
    <property type="term" value="F:magnesium ion transmembrane transporter activity"/>
    <property type="evidence" value="ECO:0007669"/>
    <property type="project" value="TreeGrafter"/>
</dbReference>
<keyword evidence="8" id="KW-0406">Ion transport</keyword>
<dbReference type="AlphaFoldDB" id="A0A1E8E1C0"/>
<dbReference type="Gene3D" id="3.30.460.20">
    <property type="entry name" value="CorA soluble domain-like"/>
    <property type="match status" value="1"/>
</dbReference>
<keyword evidence="3" id="KW-0813">Transport</keyword>
<evidence type="ECO:0000256" key="6">
    <source>
        <dbReference type="ARBA" id="ARBA00022842"/>
    </source>
</evidence>
<dbReference type="GO" id="GO:0000287">
    <property type="term" value="F:magnesium ion binding"/>
    <property type="evidence" value="ECO:0007669"/>
    <property type="project" value="TreeGrafter"/>
</dbReference>
<proteinExistence type="inferred from homology"/>
<comment type="function">
    <text evidence="11">Mediates influx of magnesium ions. Alternates between open and closed states. Activated by low cytoplasmic Mg(2+) levels. Inactive when cytoplasmic Mg(2+) levels are high.</text>
</comment>
<comment type="similarity">
    <text evidence="2">Belongs to the CorA metal ion transporter (MIT) (TC 1.A.35) family.</text>
</comment>
<dbReference type="Proteomes" id="UP000186931">
    <property type="component" value="Unassembled WGS sequence"/>
</dbReference>
<comment type="subcellular location">
    <subcellularLocation>
        <location evidence="1">Cell membrane</location>
        <topology evidence="1">Multi-pass membrane protein</topology>
    </subcellularLocation>
</comment>
<feature type="transmembrane region" description="Helical" evidence="12">
    <location>
        <begin position="305"/>
        <end position="325"/>
    </location>
</feature>
<evidence type="ECO:0000313" key="13">
    <source>
        <dbReference type="EMBL" id="OFE43455.1"/>
    </source>
</evidence>
<keyword evidence="4" id="KW-1003">Cell membrane</keyword>
<dbReference type="GO" id="GO:0005886">
    <property type="term" value="C:plasma membrane"/>
    <property type="evidence" value="ECO:0007669"/>
    <property type="project" value="UniProtKB-SubCell"/>
</dbReference>
<comment type="caution">
    <text evidence="13">The sequence shown here is derived from an EMBL/GenBank/DDBJ whole genome shotgun (WGS) entry which is preliminary data.</text>
</comment>
<protein>
    <submittedName>
        <fullName evidence="13">Magnesium transporter</fullName>
    </submittedName>
</protein>
<evidence type="ECO:0000256" key="10">
    <source>
        <dbReference type="ARBA" id="ARBA00034269"/>
    </source>
</evidence>
<dbReference type="PANTHER" id="PTHR46494:SF1">
    <property type="entry name" value="CORA FAMILY METAL ION TRANSPORTER (EUROFUNG)"/>
    <property type="match status" value="1"/>
</dbReference>
<feature type="transmembrane region" description="Helical" evidence="12">
    <location>
        <begin position="337"/>
        <end position="358"/>
    </location>
</feature>
<evidence type="ECO:0000256" key="9">
    <source>
        <dbReference type="ARBA" id="ARBA00023136"/>
    </source>
</evidence>
<evidence type="ECO:0000256" key="8">
    <source>
        <dbReference type="ARBA" id="ARBA00023065"/>
    </source>
</evidence>
<dbReference type="InterPro" id="IPR002523">
    <property type="entry name" value="MgTranspt_CorA/ZnTranspt_ZntB"/>
</dbReference>
<name>A0A1E8E1C0_9GAMM</name>
<evidence type="ECO:0000256" key="7">
    <source>
        <dbReference type="ARBA" id="ARBA00022989"/>
    </source>
</evidence>
<evidence type="ECO:0000256" key="11">
    <source>
        <dbReference type="ARBA" id="ARBA00045497"/>
    </source>
</evidence>
<evidence type="ECO:0000256" key="12">
    <source>
        <dbReference type="SAM" id="Phobius"/>
    </source>
</evidence>
<dbReference type="Pfam" id="PF01544">
    <property type="entry name" value="CorA"/>
    <property type="match status" value="1"/>
</dbReference>